<feature type="transmembrane region" description="Helical" evidence="1">
    <location>
        <begin position="6"/>
        <end position="28"/>
    </location>
</feature>
<evidence type="ECO:0000313" key="3">
    <source>
        <dbReference type="Proteomes" id="UP000694386"/>
    </source>
</evidence>
<accession>A0A8C2MFI5</accession>
<evidence type="ECO:0000313" key="2">
    <source>
        <dbReference type="Ensembl" id="ENSCGRP00001018046.1"/>
    </source>
</evidence>
<proteinExistence type="predicted"/>
<reference evidence="2" key="2">
    <citation type="submission" date="2025-09" db="UniProtKB">
        <authorList>
            <consortium name="Ensembl"/>
        </authorList>
    </citation>
    <scope>IDENTIFICATION</scope>
</reference>
<keyword evidence="1" id="KW-0472">Membrane</keyword>
<dbReference type="InterPro" id="IPR007775">
    <property type="entry name" value="Leukocyte-sp_tscrpt_1_LST1"/>
</dbReference>
<keyword evidence="1" id="KW-1133">Transmembrane helix</keyword>
<keyword evidence="1" id="KW-0812">Transmembrane</keyword>
<evidence type="ECO:0008006" key="4">
    <source>
        <dbReference type="Google" id="ProtNLM"/>
    </source>
</evidence>
<evidence type="ECO:0000256" key="1">
    <source>
        <dbReference type="SAM" id="Phobius"/>
    </source>
</evidence>
<dbReference type="GO" id="GO:0016020">
    <property type="term" value="C:membrane"/>
    <property type="evidence" value="ECO:0007669"/>
    <property type="project" value="InterPro"/>
</dbReference>
<reference evidence="2" key="1">
    <citation type="submission" date="2025-08" db="UniProtKB">
        <authorList>
            <consortium name="Ensembl"/>
        </authorList>
    </citation>
    <scope>IDENTIFICATION</scope>
</reference>
<dbReference type="GO" id="GO:0000902">
    <property type="term" value="P:cell morphogenesis"/>
    <property type="evidence" value="ECO:0007669"/>
    <property type="project" value="InterPro"/>
</dbReference>
<organism evidence="2 3">
    <name type="scientific">Cricetulus griseus</name>
    <name type="common">Chinese hamster</name>
    <name type="synonym">Cricetulus barabensis griseus</name>
    <dbReference type="NCBI Taxonomy" id="10029"/>
    <lineage>
        <taxon>Eukaryota</taxon>
        <taxon>Metazoa</taxon>
        <taxon>Chordata</taxon>
        <taxon>Craniata</taxon>
        <taxon>Vertebrata</taxon>
        <taxon>Euteleostomi</taxon>
        <taxon>Mammalia</taxon>
        <taxon>Eutheria</taxon>
        <taxon>Euarchontoglires</taxon>
        <taxon>Glires</taxon>
        <taxon>Rodentia</taxon>
        <taxon>Myomorpha</taxon>
        <taxon>Muroidea</taxon>
        <taxon>Cricetidae</taxon>
        <taxon>Cricetinae</taxon>
        <taxon>Cricetulus</taxon>
    </lineage>
</organism>
<dbReference type="AlphaFoldDB" id="A0A8C2MFI5"/>
<dbReference type="Proteomes" id="UP000694386">
    <property type="component" value="Unplaced"/>
</dbReference>
<dbReference type="Pfam" id="PF05083">
    <property type="entry name" value="LST1"/>
    <property type="match status" value="1"/>
</dbReference>
<dbReference type="PANTHER" id="PTHR15452">
    <property type="entry name" value="LEUKOCYTE-SPECIFIC TRANSCRIPT 1 PROTEIN"/>
    <property type="match status" value="1"/>
</dbReference>
<dbReference type="PANTHER" id="PTHR15452:SF5">
    <property type="entry name" value="LEUKOCYTE-SPECIFIC TRANSCRIPT 1 PROTEIN"/>
    <property type="match status" value="1"/>
</dbReference>
<dbReference type="GO" id="GO:0016358">
    <property type="term" value="P:dendrite development"/>
    <property type="evidence" value="ECO:0007669"/>
    <property type="project" value="TreeGrafter"/>
</dbReference>
<name>A0A8C2MFI5_CRIGR</name>
<dbReference type="Ensembl" id="ENSCGRT00001022290.1">
    <property type="protein sequence ID" value="ENSCGRP00001018046.1"/>
    <property type="gene ID" value="ENSCGRG00001017919.1"/>
</dbReference>
<protein>
    <recommendedName>
        <fullName evidence="4">Leukocyte-specific transcript 1 protein</fullName>
    </recommendedName>
</protein>
<sequence>TKEFLLYGSLGLGGLLLLLVTILSICLCRIHRRVLCQGLVPGQEPHYASLQRLPVSSSVKEEPSTDYACIAMSKPT</sequence>
<dbReference type="GO" id="GO:0006955">
    <property type="term" value="P:immune response"/>
    <property type="evidence" value="ECO:0007669"/>
    <property type="project" value="InterPro"/>
</dbReference>